<accession>A0A914E9B0</accession>
<keyword evidence="1" id="KW-1185">Reference proteome</keyword>
<protein>
    <submittedName>
        <fullName evidence="2">Uncharacterized protein</fullName>
    </submittedName>
</protein>
<evidence type="ECO:0000313" key="1">
    <source>
        <dbReference type="Proteomes" id="UP000887540"/>
    </source>
</evidence>
<organism evidence="1 2">
    <name type="scientific">Acrobeloides nanus</name>
    <dbReference type="NCBI Taxonomy" id="290746"/>
    <lineage>
        <taxon>Eukaryota</taxon>
        <taxon>Metazoa</taxon>
        <taxon>Ecdysozoa</taxon>
        <taxon>Nematoda</taxon>
        <taxon>Chromadorea</taxon>
        <taxon>Rhabditida</taxon>
        <taxon>Tylenchina</taxon>
        <taxon>Cephalobomorpha</taxon>
        <taxon>Cephaloboidea</taxon>
        <taxon>Cephalobidae</taxon>
        <taxon>Acrobeloides</taxon>
    </lineage>
</organism>
<dbReference type="WBParaSite" id="ACRNAN_scaffold6254.g8713.t1">
    <property type="protein sequence ID" value="ACRNAN_scaffold6254.g8713.t1"/>
    <property type="gene ID" value="ACRNAN_scaffold6254.g8713"/>
</dbReference>
<dbReference type="AlphaFoldDB" id="A0A914E9B0"/>
<name>A0A914E9B0_9BILA</name>
<reference evidence="2" key="1">
    <citation type="submission" date="2022-11" db="UniProtKB">
        <authorList>
            <consortium name="WormBaseParasite"/>
        </authorList>
    </citation>
    <scope>IDENTIFICATION</scope>
</reference>
<sequence>MTSIGSNSALFDNHDDILNRLVYFRRAAYFNRMQALMGMVDNIDKHGRTNFTIMISVVRAEGLVYRNYLESTGLFNLIEPGDKVKF</sequence>
<evidence type="ECO:0000313" key="2">
    <source>
        <dbReference type="WBParaSite" id="ACRNAN_scaffold6254.g8713.t1"/>
    </source>
</evidence>
<dbReference type="Proteomes" id="UP000887540">
    <property type="component" value="Unplaced"/>
</dbReference>
<proteinExistence type="predicted"/>